<organism evidence="2">
    <name type="scientific">Petromyces alliaceus</name>
    <name type="common">Aspergillus alliaceus</name>
    <dbReference type="NCBI Taxonomy" id="209559"/>
    <lineage>
        <taxon>Eukaryota</taxon>
        <taxon>Fungi</taxon>
        <taxon>Dikarya</taxon>
        <taxon>Ascomycota</taxon>
        <taxon>Pezizomycotina</taxon>
        <taxon>Eurotiomycetes</taxon>
        <taxon>Eurotiomycetidae</taxon>
        <taxon>Eurotiales</taxon>
        <taxon>Aspergillaceae</taxon>
        <taxon>Aspergillus</taxon>
        <taxon>Aspergillus subgen. Circumdati</taxon>
    </lineage>
</organism>
<proteinExistence type="predicted"/>
<feature type="region of interest" description="Disordered" evidence="1">
    <location>
        <begin position="509"/>
        <end position="529"/>
    </location>
</feature>
<protein>
    <recommendedName>
        <fullName evidence="3">F-box domain-containing protein</fullName>
    </recommendedName>
</protein>
<evidence type="ECO:0008006" key="3">
    <source>
        <dbReference type="Google" id="ProtNLM"/>
    </source>
</evidence>
<dbReference type="OrthoDB" id="5345494at2759"/>
<evidence type="ECO:0000313" key="2">
    <source>
        <dbReference type="EMBL" id="KAE8384632.1"/>
    </source>
</evidence>
<reference evidence="2" key="1">
    <citation type="submission" date="2019-04" db="EMBL/GenBank/DDBJ databases">
        <title>Friends and foes A comparative genomics studyof 23 Aspergillus species from section Flavi.</title>
        <authorList>
            <consortium name="DOE Joint Genome Institute"/>
            <person name="Kjaerbolling I."/>
            <person name="Vesth T."/>
            <person name="Frisvad J.C."/>
            <person name="Nybo J.L."/>
            <person name="Theobald S."/>
            <person name="Kildgaard S."/>
            <person name="Isbrandt T."/>
            <person name="Kuo A."/>
            <person name="Sato A."/>
            <person name="Lyhne E.K."/>
            <person name="Kogle M.E."/>
            <person name="Wiebenga A."/>
            <person name="Kun R.S."/>
            <person name="Lubbers R.J."/>
            <person name="Makela M.R."/>
            <person name="Barry K."/>
            <person name="Chovatia M."/>
            <person name="Clum A."/>
            <person name="Daum C."/>
            <person name="Haridas S."/>
            <person name="He G."/>
            <person name="LaButti K."/>
            <person name="Lipzen A."/>
            <person name="Mondo S."/>
            <person name="Riley R."/>
            <person name="Salamov A."/>
            <person name="Simmons B.A."/>
            <person name="Magnuson J.K."/>
            <person name="Henrissat B."/>
            <person name="Mortensen U.H."/>
            <person name="Larsen T.O."/>
            <person name="Devries R.P."/>
            <person name="Grigoriev I.V."/>
            <person name="Machida M."/>
            <person name="Baker S.E."/>
            <person name="Andersen M.R."/>
        </authorList>
    </citation>
    <scope>NUCLEOTIDE SEQUENCE [LARGE SCALE GENOMIC DNA]</scope>
    <source>
        <strain evidence="2">IBT 14317</strain>
    </source>
</reference>
<sequence>MAQGELWSTLITAIDPGNIRAMPAVLQSTIDLLETELAKARAALKEIQPDTAPILIPGDELAVGAITAYRQNLITRASDFYYGSRRLSPKEVGLVPIIQEVQAGENDSEELETKVESITTLIPPKKASLVDILSNSLILDHMAPYLSAPSLLALASTSRFVRTVIMETPYIFRYLDLTQYHGAWPLSHAPGALEAQIDSSERLEEPRTEDEYYSAPLKRIFTSLDQGSILQDVRTLILDGLPVPADLVAELIDQFNINILSIRECRQLNERKLMQVLQHAVRPSRPKGTPRVKGIYYFTPVSQPRTIRYRDWWSSRCAHPSFNNALVTEKELPPSVDAHDSLLHRQNAWYRPSGKLIPRSIEEGWAQTIQKCEGIISFDAVLCRGPRHNVNLHTLSGHYQDRRQPEGQLLGPAIATVALGPSGCDGCHTSPEGPAVWGQSPNEQFPLLTPPPLHSSCIAAAKRPELIPNVHPILVARCAECLNDRWCHRCNKWFCANCLPSPERERTNLSPHQTAVRGPRNNQDIGSSHARRRLGHGVSRDCWECGPTCASCKTECQRTCQNCRGEYCVDHNEGCSPTMCDWCNTSARHRLR</sequence>
<dbReference type="AlphaFoldDB" id="A0A5N7BS30"/>
<gene>
    <name evidence="2" type="ORF">BDV23DRAFT_31506</name>
</gene>
<accession>A0A5N7BS30</accession>
<dbReference type="EMBL" id="ML735361">
    <property type="protein sequence ID" value="KAE8384632.1"/>
    <property type="molecule type" value="Genomic_DNA"/>
</dbReference>
<dbReference type="Proteomes" id="UP000326877">
    <property type="component" value="Unassembled WGS sequence"/>
</dbReference>
<evidence type="ECO:0000256" key="1">
    <source>
        <dbReference type="SAM" id="MobiDB-lite"/>
    </source>
</evidence>
<name>A0A5N7BS30_PETAA</name>